<feature type="region of interest" description="Disordered" evidence="7">
    <location>
        <begin position="1039"/>
        <end position="1120"/>
    </location>
</feature>
<evidence type="ECO:0000313" key="12">
    <source>
        <dbReference type="Proteomes" id="UP000325313"/>
    </source>
</evidence>
<evidence type="ECO:0000259" key="9">
    <source>
        <dbReference type="Pfam" id="PF00324"/>
    </source>
</evidence>
<feature type="compositionally biased region" description="Low complexity" evidence="7">
    <location>
        <begin position="1"/>
        <end position="20"/>
    </location>
</feature>
<dbReference type="GO" id="GO:0034486">
    <property type="term" value="P:vacuolar transmembrane transport"/>
    <property type="evidence" value="ECO:0007669"/>
    <property type="project" value="TreeGrafter"/>
</dbReference>
<proteinExistence type="inferred from homology"/>
<keyword evidence="6 8" id="KW-0472">Membrane</keyword>
<dbReference type="GO" id="GO:0055064">
    <property type="term" value="P:chloride ion homeostasis"/>
    <property type="evidence" value="ECO:0007669"/>
    <property type="project" value="TreeGrafter"/>
</dbReference>
<name>A0A5B0N152_PUCGR</name>
<dbReference type="Proteomes" id="UP000325313">
    <property type="component" value="Unassembled WGS sequence"/>
</dbReference>
<dbReference type="GO" id="GO:0006884">
    <property type="term" value="P:cell volume homeostasis"/>
    <property type="evidence" value="ECO:0007669"/>
    <property type="project" value="TreeGrafter"/>
</dbReference>
<feature type="transmembrane region" description="Helical" evidence="8">
    <location>
        <begin position="591"/>
        <end position="609"/>
    </location>
</feature>
<reference evidence="11 12" key="1">
    <citation type="submission" date="2019-05" db="EMBL/GenBank/DDBJ databases">
        <title>Emergence of the Ug99 lineage of the wheat stem rust pathogen through somatic hybridization.</title>
        <authorList>
            <person name="Li F."/>
            <person name="Upadhyaya N.M."/>
            <person name="Sperschneider J."/>
            <person name="Matny O."/>
            <person name="Nguyen-Phuc H."/>
            <person name="Mago R."/>
            <person name="Raley C."/>
            <person name="Miller M.E."/>
            <person name="Silverstein K.A.T."/>
            <person name="Henningsen E."/>
            <person name="Hirsch C.D."/>
            <person name="Visser B."/>
            <person name="Pretorius Z.A."/>
            <person name="Steffenson B.J."/>
            <person name="Schwessinger B."/>
            <person name="Dodds P.N."/>
            <person name="Figueroa M."/>
        </authorList>
    </citation>
    <scope>NUCLEOTIDE SEQUENCE [LARGE SCALE GENOMIC DNA]</scope>
    <source>
        <strain evidence="11 12">Ug99</strain>
    </source>
</reference>
<organism evidence="11 12">
    <name type="scientific">Puccinia graminis f. sp. tritici</name>
    <dbReference type="NCBI Taxonomy" id="56615"/>
    <lineage>
        <taxon>Eukaryota</taxon>
        <taxon>Fungi</taxon>
        <taxon>Dikarya</taxon>
        <taxon>Basidiomycota</taxon>
        <taxon>Pucciniomycotina</taxon>
        <taxon>Pucciniomycetes</taxon>
        <taxon>Pucciniales</taxon>
        <taxon>Pucciniaceae</taxon>
        <taxon>Puccinia</taxon>
    </lineage>
</organism>
<comment type="caution">
    <text evidence="11">The sequence shown here is derived from an EMBL/GenBank/DDBJ whole genome shotgun (WGS) entry which is preliminary data.</text>
</comment>
<keyword evidence="5 8" id="KW-1133">Transmembrane helix</keyword>
<evidence type="ECO:0000256" key="5">
    <source>
        <dbReference type="ARBA" id="ARBA00022989"/>
    </source>
</evidence>
<keyword evidence="3" id="KW-0813">Transport</keyword>
<feature type="region of interest" description="Disordered" evidence="7">
    <location>
        <begin position="79"/>
        <end position="135"/>
    </location>
</feature>
<evidence type="ECO:0008006" key="13">
    <source>
        <dbReference type="Google" id="ProtNLM"/>
    </source>
</evidence>
<feature type="compositionally biased region" description="Low complexity" evidence="7">
    <location>
        <begin position="80"/>
        <end position="126"/>
    </location>
</feature>
<dbReference type="Gene3D" id="1.20.1740.10">
    <property type="entry name" value="Amino acid/polyamine transporter I"/>
    <property type="match status" value="1"/>
</dbReference>
<feature type="transmembrane region" description="Helical" evidence="8">
    <location>
        <begin position="566"/>
        <end position="585"/>
    </location>
</feature>
<dbReference type="Pfam" id="PF03522">
    <property type="entry name" value="SLC12"/>
    <property type="match status" value="1"/>
</dbReference>
<feature type="compositionally biased region" description="Low complexity" evidence="7">
    <location>
        <begin position="1157"/>
        <end position="1167"/>
    </location>
</feature>
<comment type="similarity">
    <text evidence="2">Belongs to the SLC12A transporter family.</text>
</comment>
<dbReference type="InterPro" id="IPR018491">
    <property type="entry name" value="SLC12_C"/>
</dbReference>
<evidence type="ECO:0000256" key="2">
    <source>
        <dbReference type="ARBA" id="ARBA00010593"/>
    </source>
</evidence>
<keyword evidence="4 8" id="KW-0812">Transmembrane</keyword>
<dbReference type="Pfam" id="PF00324">
    <property type="entry name" value="AA_permease"/>
    <property type="match status" value="1"/>
</dbReference>
<evidence type="ECO:0000256" key="4">
    <source>
        <dbReference type="ARBA" id="ARBA00022692"/>
    </source>
</evidence>
<feature type="transmembrane region" description="Helical" evidence="8">
    <location>
        <begin position="210"/>
        <end position="231"/>
    </location>
</feature>
<feature type="region of interest" description="Disordered" evidence="7">
    <location>
        <begin position="1"/>
        <end position="58"/>
    </location>
</feature>
<dbReference type="InterPro" id="IPR004842">
    <property type="entry name" value="SLC12A_fam"/>
</dbReference>
<dbReference type="PANTHER" id="PTHR11827:SF72">
    <property type="entry name" value="GH08340P"/>
    <property type="match status" value="1"/>
</dbReference>
<feature type="transmembrane region" description="Helical" evidence="8">
    <location>
        <begin position="530"/>
        <end position="554"/>
    </location>
</feature>
<feature type="region of interest" description="Disordered" evidence="7">
    <location>
        <begin position="996"/>
        <end position="1025"/>
    </location>
</feature>
<evidence type="ECO:0000256" key="6">
    <source>
        <dbReference type="ARBA" id="ARBA00023136"/>
    </source>
</evidence>
<protein>
    <recommendedName>
        <fullName evidence="13">Amino acid permease/ SLC12A domain-containing protein</fullName>
    </recommendedName>
</protein>
<evidence type="ECO:0000256" key="3">
    <source>
        <dbReference type="ARBA" id="ARBA00022448"/>
    </source>
</evidence>
<feature type="domain" description="SLC12A transporter C-terminal" evidence="10">
    <location>
        <begin position="665"/>
        <end position="747"/>
    </location>
</feature>
<comment type="subcellular location">
    <subcellularLocation>
        <location evidence="1">Membrane</location>
        <topology evidence="1">Multi-pass membrane protein</topology>
    </subcellularLocation>
</comment>
<dbReference type="EMBL" id="VDEP01000439">
    <property type="protein sequence ID" value="KAA1082263.1"/>
    <property type="molecule type" value="Genomic_DNA"/>
</dbReference>
<accession>A0A5B0N152</accession>
<feature type="compositionally biased region" description="Acidic residues" evidence="7">
    <location>
        <begin position="1066"/>
        <end position="1082"/>
    </location>
</feature>
<feature type="transmembrane region" description="Helical" evidence="8">
    <location>
        <begin position="238"/>
        <end position="257"/>
    </location>
</feature>
<feature type="transmembrane region" description="Helical" evidence="8">
    <location>
        <begin position="503"/>
        <end position="524"/>
    </location>
</feature>
<feature type="transmembrane region" description="Helical" evidence="8">
    <location>
        <begin position="410"/>
        <end position="436"/>
    </location>
</feature>
<feature type="transmembrane region" description="Helical" evidence="8">
    <location>
        <begin position="277"/>
        <end position="298"/>
    </location>
</feature>
<feature type="transmembrane region" description="Helical" evidence="8">
    <location>
        <begin position="310"/>
        <end position="326"/>
    </location>
</feature>
<feature type="region of interest" description="Disordered" evidence="7">
    <location>
        <begin position="1217"/>
        <end position="1277"/>
    </location>
</feature>
<dbReference type="GO" id="GO:0015379">
    <property type="term" value="F:potassium:chloride symporter activity"/>
    <property type="evidence" value="ECO:0007669"/>
    <property type="project" value="TreeGrafter"/>
</dbReference>
<dbReference type="FunFam" id="1.20.1740.10:FF:000013">
    <property type="entry name" value="Solute carrier family 12 member"/>
    <property type="match status" value="1"/>
</dbReference>
<evidence type="ECO:0000259" key="10">
    <source>
        <dbReference type="Pfam" id="PF03522"/>
    </source>
</evidence>
<evidence type="ECO:0000256" key="7">
    <source>
        <dbReference type="SAM" id="MobiDB-lite"/>
    </source>
</evidence>
<dbReference type="PANTHER" id="PTHR11827">
    <property type="entry name" value="SOLUTE CARRIER FAMILY 12, CATION COTRANSPORTERS"/>
    <property type="match status" value="1"/>
</dbReference>
<dbReference type="InterPro" id="IPR004841">
    <property type="entry name" value="AA-permease/SLC12A_dom"/>
</dbReference>
<feature type="compositionally biased region" description="Low complexity" evidence="7">
    <location>
        <begin position="1249"/>
        <end position="1268"/>
    </location>
</feature>
<evidence type="ECO:0000313" key="11">
    <source>
        <dbReference type="EMBL" id="KAA1082263.1"/>
    </source>
</evidence>
<evidence type="ECO:0000256" key="8">
    <source>
        <dbReference type="SAM" id="Phobius"/>
    </source>
</evidence>
<sequence length="1374" mass="150781">MPTNQQPPQSSSSNPVPQSQYGTLDSTQHAWIDKAPSSPTHFLSRASRRLPELQQQLQLNPELTANEQADGHLPTEREPLLSYHSSKPSSPLTSPSTQQAPPQAHSANQHRSGSNDSLSTSHSNSHQQALSTNSRPLPAKKLGTFDGVFLPTILSIFNVVYFMRFGYCIGQIGLLGTVCLLLIAYLINILTVFSLSAIATNGQVRGGGAYYLISRTLGPEFGGSIGILFCLSQAMTAAMNIIGFVEAMITITQLHLYRSHQDTVNGDPQIQNTSTSVIRYFLKTAALLGATFACIVLGKQKIFCSMTRSVSLLLLFTLLSMLFSFINKSPFSDPVQHLNYTSFSIATFKKNLYPDFQFLDDGSSTKIQVKFSDYQRVFGIIFPSLSGILAGSSLSGELGKPSKSLPSGMISALISIIIVYLVTLVCLSLTCAREAFTVPNQLGFLNLIVLQISSYPALMSLGLLLCTLFSSIMGITVCGKILQAVSRDGLIPIMKPFFSQGSTIGDDPVYSILLCFIVCQIALFCNVSQLAIHITTISLLVFACINLACFTLRVAGSPNFRPSFRLFSEWTALLGLALALLSMYLVGPVSASTSIIAMITLFVVIHYSSPAKQWGEVTQSIIYHQVRKYLLRLDERKDNVKYWRPQILLFTNDPRHDWNQIVFCNSLKKGGLYVLAHIIKSEFSPEAIKELQEQQLNWLGLVDISNIKAFVDLTLAPDERVGARQLLLTAGLGGMRPNICILGFPTNLKWRGKGKLVDNQTGSPTPLLAKRRSDSSITVRGMVIESTADISIDCLGSLPTDSQRSETPIKPTDFVGIIEDTLSLNKSIGLTYNFQGMRLPESISRPQTVYSNDHMGPPADGSFQGSNPDKGKRWIDLWPILRAGPSAWETYTMVLQLGMILSMVPSWRHYHNLRVTIFCEYDQEIAEERRRMEKLMSDLRIRATLRVVVLANGQIESYECLVKGKTVDMVAWSKIERTLAGDPWWETLKFMRAQDYPPQSEASTPSTSRERSSSRSDSVCSASLDRNLLKKNAQTNNIRIKALHPLSRRTSNQTSQSAQSGSTATGDDDDDLILEENDGDDDTIAREAYNRNKKPVGLPDDPVGVQSKPATPRISIPNYGSTFEHQSLDLQSLSPSSLHNDIPSPPPQKRGNMSRAGSGSSVVSSSSSSSISVKLDNWIRSPGSFNPSHRNKSSQGLASVLHRKKLFSKAPPEMVVEETAGQAEQHQRKPQGSSSSTSGKMKDRTPYLSSSSGGASTRSSSSSSCPSDNLPPTPPPSFLPPVVELDFNSLPMHAQLICLNELIRFHSDHSNQHSSSTAIIFTSLPPPESGTSSSFEGSARYLDQLETFLNDLPPVLAIYAKQFTVTYVDHAHIS</sequence>
<dbReference type="GO" id="GO:0005774">
    <property type="term" value="C:vacuolar membrane"/>
    <property type="evidence" value="ECO:0007669"/>
    <property type="project" value="TreeGrafter"/>
</dbReference>
<gene>
    <name evidence="11" type="ORF">PGTUg99_030396</name>
</gene>
<feature type="transmembrane region" description="Helical" evidence="8">
    <location>
        <begin position="174"/>
        <end position="198"/>
    </location>
</feature>
<dbReference type="GO" id="GO:0055075">
    <property type="term" value="P:potassium ion homeostasis"/>
    <property type="evidence" value="ECO:0007669"/>
    <property type="project" value="TreeGrafter"/>
</dbReference>
<evidence type="ECO:0000256" key="1">
    <source>
        <dbReference type="ARBA" id="ARBA00004141"/>
    </source>
</evidence>
<feature type="compositionally biased region" description="Low complexity" evidence="7">
    <location>
        <begin position="1048"/>
        <end position="1065"/>
    </location>
</feature>
<feature type="region of interest" description="Disordered" evidence="7">
    <location>
        <begin position="1133"/>
        <end position="1167"/>
    </location>
</feature>
<feature type="transmembrane region" description="Helical" evidence="8">
    <location>
        <begin position="142"/>
        <end position="162"/>
    </location>
</feature>
<feature type="compositionally biased region" description="Polar residues" evidence="7">
    <location>
        <begin position="1230"/>
        <end position="1239"/>
    </location>
</feature>
<feature type="domain" description="Amino acid permease/ SLC12A" evidence="9">
    <location>
        <begin position="147"/>
        <end position="648"/>
    </location>
</feature>